<dbReference type="InterPro" id="IPR001100">
    <property type="entry name" value="Pyr_nuc-diS_OxRdtase"/>
</dbReference>
<dbReference type="PRINTS" id="PR00368">
    <property type="entry name" value="FADPNR"/>
</dbReference>
<dbReference type="EMBL" id="JAZGQK010000021">
    <property type="protein sequence ID" value="MEE6261706.1"/>
    <property type="molecule type" value="Genomic_DNA"/>
</dbReference>
<dbReference type="PANTHER" id="PTHR43014:SF2">
    <property type="entry name" value="MERCURIC REDUCTASE"/>
    <property type="match status" value="1"/>
</dbReference>
<keyword evidence="4" id="KW-0274">FAD</keyword>
<gene>
    <name evidence="7" type="ORF">V1633_24790</name>
</gene>
<sequence length="525" mass="56619">MRPETVAWAAAPSAATRLTDPPSHDRLWARSPVQYRREGMLCPDILAARHAVTRQRSRLMSSTENFDILIIGSGEAGKYLAWTMAGEGRRTAVVERELIGGACPNIACLPSKNIIHSAKVRHFTTRAAEFGVDLGSAVTNMKGVQARKRAMVDGLRQLHLDRYWASGAELIMGEARFVSARTVDVRLVGGGTRRISGERVFLNMGTHARVPDVPGLVAARPMTHVELLDLDRLPEHLIVVGGGYVGLELAQAMRRFGARVTVIEHGPQLAGSEDPDVGAAILDLFRDDGITVQVGSDVRRVEGTSGDRVRVVTGGQDGEGTAEGTDLLVATGRTPDTSDVGLELAGVELDKAGYIVVDEHLATTAANVWAMGECAGSPQFTHASFDDFQVVHDNLRGGSSTTTGRLLAYCMFTDPELARVGMNESEARRRGIRYRLLTMPMAAVLRTRTLSEPRGFMKMLVAADSDHILGFTVFGAEASEPMAVVQTAMVGGLPYTELRRAIFAHPTTSEGLTFLLRNTPTPPTG</sequence>
<comment type="caution">
    <text evidence="7">The sequence shown here is derived from an EMBL/GenBank/DDBJ whole genome shotgun (WGS) entry which is preliminary data.</text>
</comment>
<protein>
    <submittedName>
        <fullName evidence="7">FAD-dependent oxidoreductase</fullName>
    </submittedName>
</protein>
<evidence type="ECO:0000259" key="5">
    <source>
        <dbReference type="Pfam" id="PF02852"/>
    </source>
</evidence>
<dbReference type="SUPFAM" id="SSF55424">
    <property type="entry name" value="FAD/NAD-linked reductases, dimerisation (C-terminal) domain"/>
    <property type="match status" value="1"/>
</dbReference>
<proteinExistence type="inferred from homology"/>
<organism evidence="7 8">
    <name type="scientific">Plantactinospora sonchi</name>
    <dbReference type="NCBI Taxonomy" id="1544735"/>
    <lineage>
        <taxon>Bacteria</taxon>
        <taxon>Bacillati</taxon>
        <taxon>Actinomycetota</taxon>
        <taxon>Actinomycetes</taxon>
        <taxon>Micromonosporales</taxon>
        <taxon>Micromonosporaceae</taxon>
        <taxon>Plantactinospora</taxon>
    </lineage>
</organism>
<reference evidence="7 8" key="1">
    <citation type="submission" date="2024-01" db="EMBL/GenBank/DDBJ databases">
        <title>Genome insights into Plantactinospora sonchi sp. nov.</title>
        <authorList>
            <person name="Wang L."/>
        </authorList>
    </citation>
    <scope>NUCLEOTIDE SEQUENCE [LARGE SCALE GENOMIC DNA]</scope>
    <source>
        <strain evidence="7 8">NEAU-QY2</strain>
    </source>
</reference>
<comment type="cofactor">
    <cofactor evidence="1">
        <name>FAD</name>
        <dbReference type="ChEBI" id="CHEBI:57692"/>
    </cofactor>
</comment>
<dbReference type="Pfam" id="PF02852">
    <property type="entry name" value="Pyr_redox_dim"/>
    <property type="match status" value="1"/>
</dbReference>
<dbReference type="Gene3D" id="3.50.50.60">
    <property type="entry name" value="FAD/NAD(P)-binding domain"/>
    <property type="match status" value="2"/>
</dbReference>
<evidence type="ECO:0000256" key="1">
    <source>
        <dbReference type="ARBA" id="ARBA00001974"/>
    </source>
</evidence>
<dbReference type="PRINTS" id="PR00411">
    <property type="entry name" value="PNDRDTASEI"/>
</dbReference>
<evidence type="ECO:0000313" key="7">
    <source>
        <dbReference type="EMBL" id="MEE6261706.1"/>
    </source>
</evidence>
<dbReference type="Gene3D" id="3.30.390.30">
    <property type="match status" value="1"/>
</dbReference>
<evidence type="ECO:0000256" key="4">
    <source>
        <dbReference type="ARBA" id="ARBA00022827"/>
    </source>
</evidence>
<dbReference type="RefSeq" id="WP_331216781.1">
    <property type="nucleotide sequence ID" value="NZ_JAZGQK010000021.1"/>
</dbReference>
<comment type="similarity">
    <text evidence="2">Belongs to the class-I pyridine nucleotide-disulfide oxidoreductase family.</text>
</comment>
<keyword evidence="8" id="KW-1185">Reference proteome</keyword>
<dbReference type="InterPro" id="IPR036188">
    <property type="entry name" value="FAD/NAD-bd_sf"/>
</dbReference>
<evidence type="ECO:0000256" key="3">
    <source>
        <dbReference type="ARBA" id="ARBA00022630"/>
    </source>
</evidence>
<dbReference type="Proteomes" id="UP001332243">
    <property type="component" value="Unassembled WGS sequence"/>
</dbReference>
<feature type="domain" description="FAD/NAD(P)-binding" evidence="6">
    <location>
        <begin position="66"/>
        <end position="385"/>
    </location>
</feature>
<dbReference type="PIRSF" id="PIRSF000350">
    <property type="entry name" value="Mercury_reductase_MerA"/>
    <property type="match status" value="1"/>
</dbReference>
<dbReference type="SUPFAM" id="SSF51905">
    <property type="entry name" value="FAD/NAD(P)-binding domain"/>
    <property type="match status" value="1"/>
</dbReference>
<feature type="domain" description="Pyridine nucleotide-disulphide oxidoreductase dimerisation" evidence="5">
    <location>
        <begin position="408"/>
        <end position="512"/>
    </location>
</feature>
<evidence type="ECO:0000259" key="6">
    <source>
        <dbReference type="Pfam" id="PF07992"/>
    </source>
</evidence>
<evidence type="ECO:0000313" key="8">
    <source>
        <dbReference type="Proteomes" id="UP001332243"/>
    </source>
</evidence>
<dbReference type="Pfam" id="PF07992">
    <property type="entry name" value="Pyr_redox_2"/>
    <property type="match status" value="1"/>
</dbReference>
<dbReference type="InterPro" id="IPR004099">
    <property type="entry name" value="Pyr_nucl-diS_OxRdtase_dimer"/>
</dbReference>
<evidence type="ECO:0000256" key="2">
    <source>
        <dbReference type="ARBA" id="ARBA00007532"/>
    </source>
</evidence>
<keyword evidence="3" id="KW-0285">Flavoprotein</keyword>
<name>A0ABU7RYW8_9ACTN</name>
<dbReference type="InterPro" id="IPR016156">
    <property type="entry name" value="FAD/NAD-linked_Rdtase_dimer_sf"/>
</dbReference>
<dbReference type="InterPro" id="IPR023753">
    <property type="entry name" value="FAD/NAD-binding_dom"/>
</dbReference>
<dbReference type="PANTHER" id="PTHR43014">
    <property type="entry name" value="MERCURIC REDUCTASE"/>
    <property type="match status" value="1"/>
</dbReference>
<accession>A0ABU7RYW8</accession>